<evidence type="ECO:0000313" key="6">
    <source>
        <dbReference type="EMBL" id="MFC5516533.1"/>
    </source>
</evidence>
<dbReference type="PANTHER" id="PTHR46847">
    <property type="entry name" value="D-ALLOSE-BINDING PERIPLASMIC PROTEIN-RELATED"/>
    <property type="match status" value="1"/>
</dbReference>
<dbReference type="InterPro" id="IPR028082">
    <property type="entry name" value="Peripla_BP_I"/>
</dbReference>
<evidence type="ECO:0000313" key="7">
    <source>
        <dbReference type="Proteomes" id="UP001596150"/>
    </source>
</evidence>
<feature type="chain" id="PRO_5045378139" evidence="4">
    <location>
        <begin position="23"/>
        <end position="312"/>
    </location>
</feature>
<dbReference type="Proteomes" id="UP001596150">
    <property type="component" value="Unassembled WGS sequence"/>
</dbReference>
<protein>
    <submittedName>
        <fullName evidence="6">ABC transporter substrate-binding protein</fullName>
    </submittedName>
</protein>
<evidence type="ECO:0000256" key="3">
    <source>
        <dbReference type="ARBA" id="ARBA00022729"/>
    </source>
</evidence>
<dbReference type="RefSeq" id="WP_266344217.1">
    <property type="nucleotide sequence ID" value="NZ_JAPKNH010000004.1"/>
</dbReference>
<dbReference type="PANTHER" id="PTHR46847:SF2">
    <property type="entry name" value="ABC TRANSPORTER SUGAR-BINDING PROTEIN"/>
    <property type="match status" value="1"/>
</dbReference>
<feature type="signal peptide" evidence="4">
    <location>
        <begin position="1"/>
        <end position="22"/>
    </location>
</feature>
<evidence type="ECO:0000256" key="1">
    <source>
        <dbReference type="ARBA" id="ARBA00004196"/>
    </source>
</evidence>
<evidence type="ECO:0000256" key="2">
    <source>
        <dbReference type="ARBA" id="ARBA00007639"/>
    </source>
</evidence>
<reference evidence="7" key="1">
    <citation type="journal article" date="2019" name="Int. J. Syst. Evol. Microbiol.">
        <title>The Global Catalogue of Microorganisms (GCM) 10K type strain sequencing project: providing services to taxonomists for standard genome sequencing and annotation.</title>
        <authorList>
            <consortium name="The Broad Institute Genomics Platform"/>
            <consortium name="The Broad Institute Genome Sequencing Center for Infectious Disease"/>
            <person name="Wu L."/>
            <person name="Ma J."/>
        </authorList>
    </citation>
    <scope>NUCLEOTIDE SEQUENCE [LARGE SCALE GENOMIC DNA]</scope>
    <source>
        <strain evidence="7">KACC 12633</strain>
    </source>
</reference>
<feature type="domain" description="Periplasmic binding protein" evidence="5">
    <location>
        <begin position="29"/>
        <end position="283"/>
    </location>
</feature>
<comment type="caution">
    <text evidence="6">The sequence shown here is derived from an EMBL/GenBank/DDBJ whole genome shotgun (WGS) entry which is preliminary data.</text>
</comment>
<comment type="subcellular location">
    <subcellularLocation>
        <location evidence="1">Cell envelope</location>
    </subcellularLocation>
</comment>
<sequence>MNTLKCLAAATVLALTASTALAEGNVERVGITVGTLGNPFFVPLVAGAKDTILKVNPKAELTVVGADYDLNKQASQIDNFIAAGVQLIMLNAVDVNAIAPAVAKAKAAGITIGAFDVSAKGADVTVMTNNIQAGDIACEYLAKRLDGKGEVVIINGPPVSSIVDRVEGCKAAFARHPDIKILSDNLDGKGSREGGFAAMQGLLTRFPNIDAVFGANDPTALGADLAAKQLNRDEMIIAGVDGAPDVVAALKLGTTRIVASSSQDPYSMAAQATDLALGVIAGKTPAESVILLDTKLVTSDNVAEYVGWDAVR</sequence>
<evidence type="ECO:0000256" key="4">
    <source>
        <dbReference type="SAM" id="SignalP"/>
    </source>
</evidence>
<proteinExistence type="inferred from homology"/>
<gene>
    <name evidence="6" type="ORF">ACFPP9_12190</name>
</gene>
<dbReference type="Pfam" id="PF13407">
    <property type="entry name" value="Peripla_BP_4"/>
    <property type="match status" value="1"/>
</dbReference>
<accession>A0ABW0PWM4</accession>
<dbReference type="EMBL" id="JBHSML010000003">
    <property type="protein sequence ID" value="MFC5516533.1"/>
    <property type="molecule type" value="Genomic_DNA"/>
</dbReference>
<keyword evidence="3 4" id="KW-0732">Signal</keyword>
<comment type="similarity">
    <text evidence="2">Belongs to the bacterial solute-binding protein 2 family.</text>
</comment>
<keyword evidence="7" id="KW-1185">Reference proteome</keyword>
<dbReference type="InterPro" id="IPR025997">
    <property type="entry name" value="SBP_2_dom"/>
</dbReference>
<organism evidence="6 7">
    <name type="scientific">Kaistia terrae</name>
    <dbReference type="NCBI Taxonomy" id="537017"/>
    <lineage>
        <taxon>Bacteria</taxon>
        <taxon>Pseudomonadati</taxon>
        <taxon>Pseudomonadota</taxon>
        <taxon>Alphaproteobacteria</taxon>
        <taxon>Hyphomicrobiales</taxon>
        <taxon>Kaistiaceae</taxon>
        <taxon>Kaistia</taxon>
    </lineage>
</organism>
<evidence type="ECO:0000259" key="5">
    <source>
        <dbReference type="Pfam" id="PF13407"/>
    </source>
</evidence>
<dbReference type="CDD" id="cd06321">
    <property type="entry name" value="PBP1_ABC_sugar_binding-like"/>
    <property type="match status" value="1"/>
</dbReference>
<dbReference type="Gene3D" id="3.40.50.2300">
    <property type="match status" value="2"/>
</dbReference>
<dbReference type="SUPFAM" id="SSF53822">
    <property type="entry name" value="Periplasmic binding protein-like I"/>
    <property type="match status" value="1"/>
</dbReference>
<name>A0ABW0PWM4_9HYPH</name>